<organism evidence="4 5">
    <name type="scientific">Pandoraea thiooxydans</name>
    <dbReference type="NCBI Taxonomy" id="445709"/>
    <lineage>
        <taxon>Bacteria</taxon>
        <taxon>Pseudomonadati</taxon>
        <taxon>Pseudomonadota</taxon>
        <taxon>Betaproteobacteria</taxon>
        <taxon>Burkholderiales</taxon>
        <taxon>Burkholderiaceae</taxon>
        <taxon>Pandoraea</taxon>
    </lineage>
</organism>
<keyword evidence="1 4" id="KW-0413">Isomerase</keyword>
<dbReference type="GO" id="GO:0018845">
    <property type="term" value="F:2-hydroxychromene-2-carboxylate isomerase activity"/>
    <property type="evidence" value="ECO:0007669"/>
    <property type="project" value="UniProtKB-UniRule"/>
</dbReference>
<reference evidence="5" key="1">
    <citation type="submission" date="2015-06" db="EMBL/GenBank/DDBJ databases">
        <authorList>
            <person name="Lim Y.L."/>
            <person name="Ee R."/>
            <person name="Yong D."/>
            <person name="How K.Y."/>
            <person name="Yin W.F."/>
            <person name="Chan K.G."/>
        </authorList>
    </citation>
    <scope>NUCLEOTIDE SEQUENCE [LARGE SCALE GENOMIC DNA]</scope>
    <source>
        <strain evidence="5">DSM 25325</strain>
    </source>
</reference>
<proteinExistence type="inferred from homology"/>
<dbReference type="PANTHER" id="PTHR42943">
    <property type="entry name" value="GLUTATHIONE S-TRANSFERASE KAPPA"/>
    <property type="match status" value="1"/>
</dbReference>
<dbReference type="GO" id="GO:0006749">
    <property type="term" value="P:glutathione metabolic process"/>
    <property type="evidence" value="ECO:0007669"/>
    <property type="project" value="TreeGrafter"/>
</dbReference>
<dbReference type="GO" id="GO:1901170">
    <property type="term" value="P:naphthalene catabolic process"/>
    <property type="evidence" value="ECO:0007669"/>
    <property type="project" value="InterPro"/>
</dbReference>
<keyword evidence="5" id="KW-1185">Reference proteome</keyword>
<gene>
    <name evidence="4" type="ORF">ABW99_19155</name>
</gene>
<dbReference type="InterPro" id="IPR036249">
    <property type="entry name" value="Thioredoxin-like_sf"/>
</dbReference>
<dbReference type="RefSeq" id="WP_047215918.1">
    <property type="nucleotide sequence ID" value="NZ_CP011568.3"/>
</dbReference>
<dbReference type="SUPFAM" id="SSF52833">
    <property type="entry name" value="Thioredoxin-like"/>
    <property type="match status" value="1"/>
</dbReference>
<sequence>MTKTCDYFFSPQSPYAYLGHERFVALAAQYGVQINLRPFDSGKVFAVSGGLPLGQRAPQRQAYRLIELARWSKALSVPLNLHPKYFPVSGDPAARLIIAAQFAHGTERALALTGAVMRAVWAEERNIADDATLVALAQQFDMDGPALLRAAAGASVQSTYDQYTQEAISANVFGMPWYRFRDEPFWGQDRLQFLEQAFAGAA</sequence>
<dbReference type="PANTHER" id="PTHR42943:SF13">
    <property type="entry name" value="GLUTATHIONE S-TRANSFERASE KAPPA-RELATED"/>
    <property type="match status" value="1"/>
</dbReference>
<dbReference type="InterPro" id="IPR051924">
    <property type="entry name" value="GST_Kappa/NadH"/>
</dbReference>
<dbReference type="EMBL" id="CP011568">
    <property type="protein sequence ID" value="AKJ70011.1"/>
    <property type="molecule type" value="Genomic_DNA"/>
</dbReference>
<dbReference type="GO" id="GO:0004364">
    <property type="term" value="F:glutathione transferase activity"/>
    <property type="evidence" value="ECO:0007669"/>
    <property type="project" value="TreeGrafter"/>
</dbReference>
<evidence type="ECO:0000313" key="5">
    <source>
        <dbReference type="Proteomes" id="UP000036700"/>
    </source>
</evidence>
<protein>
    <recommendedName>
        <fullName evidence="1">2-hydroxychromene-2-carboxylate isomerase</fullName>
        <ecNumber evidence="1">5.99.1.4</ecNumber>
    </recommendedName>
</protein>
<name>A0A0G3EZ68_9BURK</name>
<dbReference type="PATRIC" id="fig|445709.3.peg.4023"/>
<dbReference type="AlphaFoldDB" id="A0A0G3EZ68"/>
<dbReference type="STRING" id="445709.ABW99_19155"/>
<dbReference type="InterPro" id="IPR001853">
    <property type="entry name" value="DSBA-like_thioredoxin_dom"/>
</dbReference>
<evidence type="ECO:0000256" key="2">
    <source>
        <dbReference type="PIRSR" id="PIRSR006386-1"/>
    </source>
</evidence>
<dbReference type="Gene3D" id="3.40.30.10">
    <property type="entry name" value="Glutaredoxin"/>
    <property type="match status" value="1"/>
</dbReference>
<dbReference type="CDD" id="cd03022">
    <property type="entry name" value="DsbA_HCCA_Iso"/>
    <property type="match status" value="1"/>
</dbReference>
<dbReference type="EC" id="5.99.1.4" evidence="1"/>
<feature type="active site" description="Nucleophile" evidence="2">
    <location>
        <position position="13"/>
    </location>
</feature>
<dbReference type="InterPro" id="IPR044087">
    <property type="entry name" value="NahD-like"/>
</dbReference>
<dbReference type="PIRSF" id="PIRSF006386">
    <property type="entry name" value="HCCAis_GSTk"/>
    <property type="match status" value="1"/>
</dbReference>
<comment type="similarity">
    <text evidence="1">Belongs to the GST superfamily. NadH family.</text>
</comment>
<evidence type="ECO:0000259" key="3">
    <source>
        <dbReference type="Pfam" id="PF01323"/>
    </source>
</evidence>
<dbReference type="KEGG" id="ptx:ABW99_19155"/>
<dbReference type="Pfam" id="PF01323">
    <property type="entry name" value="DSBA"/>
    <property type="match status" value="1"/>
</dbReference>
<comment type="catalytic activity">
    <reaction evidence="1">
        <text>2-hydroxychromene-2-carboxylate = (3E)-4-(2-hydroxyphenyl)-2-oxobut-3-enoate</text>
        <dbReference type="Rhea" id="RHEA:27401"/>
        <dbReference type="ChEBI" id="CHEBI:59350"/>
        <dbReference type="ChEBI" id="CHEBI:59353"/>
        <dbReference type="EC" id="5.99.1.4"/>
    </reaction>
</comment>
<feature type="domain" description="DSBA-like thioredoxin" evidence="3">
    <location>
        <begin position="6"/>
        <end position="198"/>
    </location>
</feature>
<dbReference type="Proteomes" id="UP000036700">
    <property type="component" value="Chromosome"/>
</dbReference>
<dbReference type="OrthoDB" id="8560325at2"/>
<evidence type="ECO:0000256" key="1">
    <source>
        <dbReference type="PIRNR" id="PIRNR006386"/>
    </source>
</evidence>
<dbReference type="GO" id="GO:0004602">
    <property type="term" value="F:glutathione peroxidase activity"/>
    <property type="evidence" value="ECO:0007669"/>
    <property type="project" value="TreeGrafter"/>
</dbReference>
<dbReference type="InterPro" id="IPR014440">
    <property type="entry name" value="HCCAis_GSTk"/>
</dbReference>
<accession>A0A0G3EZ68</accession>
<evidence type="ECO:0000313" key="4">
    <source>
        <dbReference type="EMBL" id="AKJ70011.1"/>
    </source>
</evidence>